<gene>
    <name evidence="3" type="ORF">SAMN02745911_2921</name>
</gene>
<evidence type="ECO:0000256" key="1">
    <source>
        <dbReference type="SAM" id="MobiDB-lite"/>
    </source>
</evidence>
<dbReference type="PANTHER" id="PTHR23131:SF0">
    <property type="entry name" value="ENDORIBONUCLEASE LACTB2"/>
    <property type="match status" value="1"/>
</dbReference>
<evidence type="ECO:0000259" key="2">
    <source>
        <dbReference type="SMART" id="SM00849"/>
    </source>
</evidence>
<feature type="compositionally biased region" description="Low complexity" evidence="1">
    <location>
        <begin position="311"/>
        <end position="324"/>
    </location>
</feature>
<dbReference type="InterPro" id="IPR050662">
    <property type="entry name" value="Sec-metab_biosynth-thioest"/>
</dbReference>
<dbReference type="Pfam" id="PF17778">
    <property type="entry name" value="WHD_BLACT"/>
    <property type="match status" value="1"/>
</dbReference>
<evidence type="ECO:0000313" key="3">
    <source>
        <dbReference type="EMBL" id="SHJ57716.1"/>
    </source>
</evidence>
<dbReference type="EMBL" id="FQZC01000003">
    <property type="protein sequence ID" value="SHJ57716.1"/>
    <property type="molecule type" value="Genomic_DNA"/>
</dbReference>
<dbReference type="CDD" id="cd16278">
    <property type="entry name" value="metallo-hydrolase-like_MBL-fold"/>
    <property type="match status" value="1"/>
</dbReference>
<feature type="domain" description="Metallo-beta-lactamase" evidence="2">
    <location>
        <begin position="40"/>
        <end position="216"/>
    </location>
</feature>
<reference evidence="3 4" key="1">
    <citation type="submission" date="2016-11" db="EMBL/GenBank/DDBJ databases">
        <authorList>
            <person name="Varghese N."/>
            <person name="Submissions S."/>
        </authorList>
    </citation>
    <scope>NUCLEOTIDE SEQUENCE [LARGE SCALE GENOMIC DNA]</scope>
    <source>
        <strain evidence="3 4">DSM 21988</strain>
    </source>
</reference>
<evidence type="ECO:0000313" key="4">
    <source>
        <dbReference type="Proteomes" id="UP000184290"/>
    </source>
</evidence>
<dbReference type="InterPro" id="IPR036388">
    <property type="entry name" value="WH-like_DNA-bd_sf"/>
</dbReference>
<dbReference type="InterPro" id="IPR036866">
    <property type="entry name" value="RibonucZ/Hydroxyglut_hydro"/>
</dbReference>
<dbReference type="PANTHER" id="PTHR23131">
    <property type="entry name" value="ENDORIBONUCLEASE LACTB2"/>
    <property type="match status" value="1"/>
</dbReference>
<keyword evidence="4" id="KW-1185">Reference proteome</keyword>
<dbReference type="Gene3D" id="3.60.15.10">
    <property type="entry name" value="Ribonuclease Z/Hydroxyacylglutathione hydrolase-like"/>
    <property type="match status" value="1"/>
</dbReference>
<dbReference type="InterPro" id="IPR001279">
    <property type="entry name" value="Metallo-B-lactamas"/>
</dbReference>
<feature type="region of interest" description="Disordered" evidence="1">
    <location>
        <begin position="288"/>
        <end position="324"/>
    </location>
</feature>
<dbReference type="SUPFAM" id="SSF56281">
    <property type="entry name" value="Metallo-hydrolase/oxidoreductase"/>
    <property type="match status" value="1"/>
</dbReference>
<dbReference type="Gene3D" id="1.10.10.10">
    <property type="entry name" value="Winged helix-like DNA-binding domain superfamily/Winged helix DNA-binding domain"/>
    <property type="match status" value="1"/>
</dbReference>
<sequence>MADELDFRTDFRPVVGAAEEVAPDILRIVAPNAGAMTFRGTNSYVLGRGSVVVVDPGPDDGAHLDALLRAIGNRPVEAILITHTHLDHTALAPRLAEQTGAPIWAEGPHRHERALAAGEENRLDAASDKTLPIARTIADGETLPVDAMRIEAVTTPGHAANHLSFALPDQSVLLSGDHVMGWATSLVAPPDGAMGPYLASLEKLMHRHEALYLPGHGDRILDPQKFLRGLRAHRLMRERAILERLSEGDTSVASIVASIYRNIDPRLVGAAALNVLSHLEFLEQKGLARSSGPVGPNARWMATPPQPRSAPSPSHSPAGPGKPR</sequence>
<protein>
    <submittedName>
        <fullName evidence="3">Glyoxylase, beta-lactamase superfamily II</fullName>
    </submittedName>
</protein>
<proteinExistence type="predicted"/>
<name>A0ABY1ING0_9HYPH</name>
<comment type="caution">
    <text evidence="3">The sequence shown here is derived from an EMBL/GenBank/DDBJ whole genome shotgun (WGS) entry which is preliminary data.</text>
</comment>
<dbReference type="SMART" id="SM00849">
    <property type="entry name" value="Lactamase_B"/>
    <property type="match status" value="1"/>
</dbReference>
<organism evidence="3 4">
    <name type="scientific">Aureimonas altamirensis DSM 21988</name>
    <dbReference type="NCBI Taxonomy" id="1121026"/>
    <lineage>
        <taxon>Bacteria</taxon>
        <taxon>Pseudomonadati</taxon>
        <taxon>Pseudomonadota</taxon>
        <taxon>Alphaproteobacteria</taxon>
        <taxon>Hyphomicrobiales</taxon>
        <taxon>Aurantimonadaceae</taxon>
        <taxon>Aureimonas</taxon>
    </lineage>
</organism>
<dbReference type="InterPro" id="IPR041516">
    <property type="entry name" value="LACTB2_WH"/>
</dbReference>
<dbReference type="RefSeq" id="WP_073469325.1">
    <property type="nucleotide sequence ID" value="NZ_FQZC01000003.1"/>
</dbReference>
<dbReference type="Pfam" id="PF00753">
    <property type="entry name" value="Lactamase_B"/>
    <property type="match status" value="1"/>
</dbReference>
<dbReference type="Proteomes" id="UP000184290">
    <property type="component" value="Unassembled WGS sequence"/>
</dbReference>
<accession>A0ABY1ING0</accession>